<feature type="domain" description="FAD-dependent oxidoreductase 2 FAD-binding" evidence="3">
    <location>
        <begin position="4"/>
        <end position="540"/>
    </location>
</feature>
<dbReference type="SUPFAM" id="SSF51905">
    <property type="entry name" value="FAD/NAD(P)-binding domain"/>
    <property type="match status" value="1"/>
</dbReference>
<dbReference type="InterPro" id="IPR036188">
    <property type="entry name" value="FAD/NAD-bd_sf"/>
</dbReference>
<gene>
    <name evidence="4" type="ORF">DC432_02780</name>
</gene>
<dbReference type="PIRSF" id="PIRSF036654">
    <property type="entry name" value="UCP036654"/>
    <property type="match status" value="1"/>
</dbReference>
<proteinExistence type="predicted"/>
<dbReference type="Gene3D" id="3.90.700.10">
    <property type="entry name" value="Succinate dehydrogenase/fumarate reductase flavoprotein, catalytic domain"/>
    <property type="match status" value="1"/>
</dbReference>
<dbReference type="EMBL" id="QDFT01000004">
    <property type="protein sequence ID" value="PVE78954.1"/>
    <property type="molecule type" value="Genomic_DNA"/>
</dbReference>
<dbReference type="AlphaFoldDB" id="A0A2T7WXR9"/>
<evidence type="ECO:0000256" key="1">
    <source>
        <dbReference type="ARBA" id="ARBA00022630"/>
    </source>
</evidence>
<reference evidence="4 5" key="1">
    <citation type="submission" date="2018-04" db="EMBL/GenBank/DDBJ databases">
        <authorList>
            <person name="Go L.Y."/>
            <person name="Mitchell J.A."/>
        </authorList>
    </citation>
    <scope>NUCLEOTIDE SEQUENCE [LARGE SCALE GENOMIC DNA]</scope>
    <source>
        <strain evidence="4 5">TPD7010</strain>
    </source>
</reference>
<organism evidence="4 5">
    <name type="scientific">Microbacterium testaceum</name>
    <name type="common">Aureobacterium testaceum</name>
    <name type="synonym">Brevibacterium testaceum</name>
    <dbReference type="NCBI Taxonomy" id="2033"/>
    <lineage>
        <taxon>Bacteria</taxon>
        <taxon>Bacillati</taxon>
        <taxon>Actinomycetota</taxon>
        <taxon>Actinomycetes</taxon>
        <taxon>Micrococcales</taxon>
        <taxon>Microbacteriaceae</taxon>
        <taxon>Microbacterium</taxon>
    </lineage>
</organism>
<dbReference type="InterPro" id="IPR003953">
    <property type="entry name" value="FAD-dep_OxRdtase_2_FAD-bd"/>
</dbReference>
<evidence type="ECO:0000313" key="5">
    <source>
        <dbReference type="Proteomes" id="UP000244649"/>
    </source>
</evidence>
<dbReference type="Proteomes" id="UP000244649">
    <property type="component" value="Unassembled WGS sequence"/>
</dbReference>
<keyword evidence="1" id="KW-0285">Flavoprotein</keyword>
<dbReference type="Pfam" id="PF00890">
    <property type="entry name" value="FAD_binding_2"/>
    <property type="match status" value="1"/>
</dbReference>
<dbReference type="PANTHER" id="PTHR43260">
    <property type="entry name" value="3-KETOSTEROID-DELTA-1-DEHYDROGENASE"/>
    <property type="match status" value="1"/>
</dbReference>
<dbReference type="InterPro" id="IPR014614">
    <property type="entry name" value="KsdD_DH"/>
</dbReference>
<protein>
    <submittedName>
        <fullName evidence="4">FAD-binding dehydrogenase</fullName>
    </submittedName>
</protein>
<dbReference type="InterPro" id="IPR027477">
    <property type="entry name" value="Succ_DH/fumarate_Rdtase_cat_sf"/>
</dbReference>
<sequence>MDADVIIIGAGLAGLVASNELVRAGKRVVIVEQENAANLGGQAFWSFGGIFLIDSPMQRRLGVKDSLDLAWQDWQGSAGWDRLDGAHPEDEWAQKWGRAYVEFAAGDKRSWLRAHGVRFTPVVGWAERGSFTAGGHGNSVPRFHVPWGTGTGISEPFADRAREAADAGTVRLLFRHRVDGLVVEGGTVTGVRGTILAPDDAARGVSSSREEVGAFTLSAQAVVISSGGIGGDHERVRRWWPDRLGTPPQKMVTGVPAHVDGRMLDIAADQGVRLVNRDRMWHYTEGLQNWNPVWPGHGIRILPGPSSMWLDARGRRLPAPGLPGHDTLGTLKILRTTPDIAAYDYSWFVLDQTIVKKEFALSGSEQNPDITDRDLGLLLRTRLGRAAPGPVEDFKAHGADFVVADTLGELVRGMNDLTGDDLLDEEAIRAQIVARDREVVNPYSKDAQTIGIQNSRRFRGDRLFRTVPAHALLDPRHGPLIAVRLWVVTRKTLGGIQTDLDGRALDGSGMPIPGLYAAGEAAGFGGGGAHGYNALEGTFLGLCLFTGRTVGRAIAAAL</sequence>
<dbReference type="RefSeq" id="WP_116536585.1">
    <property type="nucleotide sequence ID" value="NZ_QDFT01000004.1"/>
</dbReference>
<evidence type="ECO:0000259" key="3">
    <source>
        <dbReference type="Pfam" id="PF00890"/>
    </source>
</evidence>
<comment type="caution">
    <text evidence="4">The sequence shown here is derived from an EMBL/GenBank/DDBJ whole genome shotgun (WGS) entry which is preliminary data.</text>
</comment>
<keyword evidence="2" id="KW-0560">Oxidoreductase</keyword>
<name>A0A2T7WXR9_MICTE</name>
<dbReference type="Gene3D" id="3.50.50.60">
    <property type="entry name" value="FAD/NAD(P)-binding domain"/>
    <property type="match status" value="1"/>
</dbReference>
<dbReference type="GO" id="GO:0033765">
    <property type="term" value="F:steroid dehydrogenase activity, acting on the CH-CH group of donors"/>
    <property type="evidence" value="ECO:0007669"/>
    <property type="project" value="UniProtKB-ARBA"/>
</dbReference>
<evidence type="ECO:0000256" key="2">
    <source>
        <dbReference type="ARBA" id="ARBA00023002"/>
    </source>
</evidence>
<evidence type="ECO:0000313" key="4">
    <source>
        <dbReference type="EMBL" id="PVE78954.1"/>
    </source>
</evidence>
<accession>A0A2T7WXR9</accession>
<dbReference type="NCBIfam" id="NF009472">
    <property type="entry name" value="PRK12834.1"/>
    <property type="match status" value="1"/>
</dbReference>
<dbReference type="PANTHER" id="PTHR43260:SF1">
    <property type="entry name" value="KSDD-LIKE STEROID DEHYDROGENASE RV0785"/>
    <property type="match status" value="1"/>
</dbReference>